<dbReference type="AlphaFoldDB" id="A0A453QXG9"/>
<dbReference type="Gramene" id="AET7Gv20367700.18">
    <property type="protein sequence ID" value="AET7Gv20367700.18"/>
    <property type="gene ID" value="AET7Gv20367700"/>
</dbReference>
<dbReference type="EnsemblPlants" id="AET7Gv20367700.5">
    <property type="protein sequence ID" value="AET7Gv20367700.5"/>
    <property type="gene ID" value="AET7Gv20367700"/>
</dbReference>
<reference evidence="1" key="5">
    <citation type="journal article" date="2021" name="G3 (Bethesda)">
        <title>Aegilops tauschii genome assembly Aet v5.0 features greater sequence contiguity and improved annotation.</title>
        <authorList>
            <person name="Wang L."/>
            <person name="Zhu T."/>
            <person name="Rodriguez J.C."/>
            <person name="Deal K.R."/>
            <person name="Dubcovsky J."/>
            <person name="McGuire P.E."/>
            <person name="Lux T."/>
            <person name="Spannagl M."/>
            <person name="Mayer K.F.X."/>
            <person name="Baldrich P."/>
            <person name="Meyers B.C."/>
            <person name="Huo N."/>
            <person name="Gu Y.Q."/>
            <person name="Zhou H."/>
            <person name="Devos K.M."/>
            <person name="Bennetzen J.L."/>
            <person name="Unver T."/>
            <person name="Budak H."/>
            <person name="Gulick P.J."/>
            <person name="Galiba G."/>
            <person name="Kalapos B."/>
            <person name="Nelson D.R."/>
            <person name="Li P."/>
            <person name="You F.M."/>
            <person name="Luo M.C."/>
            <person name="Dvorak J."/>
        </authorList>
    </citation>
    <scope>NUCLEOTIDE SEQUENCE [LARGE SCALE GENOMIC DNA]</scope>
    <source>
        <strain evidence="1">cv. AL8/78</strain>
    </source>
</reference>
<dbReference type="Gramene" id="AET7Gv20367700.9">
    <property type="protein sequence ID" value="AET7Gv20367700.9"/>
    <property type="gene ID" value="AET7Gv20367700"/>
</dbReference>
<dbReference type="Gramene" id="AET7Gv20367700.16">
    <property type="protein sequence ID" value="AET7Gv20367700.16"/>
    <property type="gene ID" value="AET7Gv20367700"/>
</dbReference>
<dbReference type="EnsemblPlants" id="AET7Gv20367700.22">
    <property type="protein sequence ID" value="AET7Gv20367700.22"/>
    <property type="gene ID" value="AET7Gv20367700"/>
</dbReference>
<dbReference type="Proteomes" id="UP000015105">
    <property type="component" value="Chromosome 7D"/>
</dbReference>
<dbReference type="EnsemblPlants" id="AET7Gv20367700.17">
    <property type="protein sequence ID" value="AET7Gv20367700.17"/>
    <property type="gene ID" value="AET7Gv20367700"/>
</dbReference>
<dbReference type="Gramene" id="AET7Gv20367700.8">
    <property type="protein sequence ID" value="AET7Gv20367700.8"/>
    <property type="gene ID" value="AET7Gv20367700"/>
</dbReference>
<reference evidence="2" key="2">
    <citation type="journal article" date="2017" name="Nat. Plants">
        <title>The Aegilops tauschii genome reveals multiple impacts of transposons.</title>
        <authorList>
            <person name="Zhao G."/>
            <person name="Zou C."/>
            <person name="Li K."/>
            <person name="Wang K."/>
            <person name="Li T."/>
            <person name="Gao L."/>
            <person name="Zhang X."/>
            <person name="Wang H."/>
            <person name="Yang Z."/>
            <person name="Liu X."/>
            <person name="Jiang W."/>
            <person name="Mao L."/>
            <person name="Kong X."/>
            <person name="Jiao Y."/>
            <person name="Jia J."/>
        </authorList>
    </citation>
    <scope>NUCLEOTIDE SEQUENCE [LARGE SCALE GENOMIC DNA]</scope>
    <source>
        <strain evidence="2">cv. AL8/78</strain>
    </source>
</reference>
<dbReference type="Gramene" id="AET7Gv20367700.21">
    <property type="protein sequence ID" value="AET7Gv20367700.21"/>
    <property type="gene ID" value="AET7Gv20367700"/>
</dbReference>
<dbReference type="Gramene" id="AET7Gv20367700.17">
    <property type="protein sequence ID" value="AET7Gv20367700.17"/>
    <property type="gene ID" value="AET7Gv20367700"/>
</dbReference>
<keyword evidence="2" id="KW-1185">Reference proteome</keyword>
<dbReference type="Gramene" id="AET7Gv20367700.22">
    <property type="protein sequence ID" value="AET7Gv20367700.22"/>
    <property type="gene ID" value="AET7Gv20367700"/>
</dbReference>
<dbReference type="EnsemblPlants" id="AET7Gv20367700.9">
    <property type="protein sequence ID" value="AET7Gv20367700.9"/>
    <property type="gene ID" value="AET7Gv20367700"/>
</dbReference>
<dbReference type="Gramene" id="AET7Gv20367700.2">
    <property type="protein sequence ID" value="AET7Gv20367700.2"/>
    <property type="gene ID" value="AET7Gv20367700"/>
</dbReference>
<reference evidence="1" key="3">
    <citation type="journal article" date="2017" name="Nature">
        <title>Genome sequence of the progenitor of the wheat D genome Aegilops tauschii.</title>
        <authorList>
            <person name="Luo M.C."/>
            <person name="Gu Y.Q."/>
            <person name="Puiu D."/>
            <person name="Wang H."/>
            <person name="Twardziok S.O."/>
            <person name="Deal K.R."/>
            <person name="Huo N."/>
            <person name="Zhu T."/>
            <person name="Wang L."/>
            <person name="Wang Y."/>
            <person name="McGuire P.E."/>
            <person name="Liu S."/>
            <person name="Long H."/>
            <person name="Ramasamy R.K."/>
            <person name="Rodriguez J.C."/>
            <person name="Van S.L."/>
            <person name="Yuan L."/>
            <person name="Wang Z."/>
            <person name="Xia Z."/>
            <person name="Xiao L."/>
            <person name="Anderson O.D."/>
            <person name="Ouyang S."/>
            <person name="Liang Y."/>
            <person name="Zimin A.V."/>
            <person name="Pertea G."/>
            <person name="Qi P."/>
            <person name="Bennetzen J.L."/>
            <person name="Dai X."/>
            <person name="Dawson M.W."/>
            <person name="Muller H.G."/>
            <person name="Kugler K."/>
            <person name="Rivarola-Duarte L."/>
            <person name="Spannagl M."/>
            <person name="Mayer K.F.X."/>
            <person name="Lu F.H."/>
            <person name="Bevan M.W."/>
            <person name="Leroy P."/>
            <person name="Li P."/>
            <person name="You F.M."/>
            <person name="Sun Q."/>
            <person name="Liu Z."/>
            <person name="Lyons E."/>
            <person name="Wicker T."/>
            <person name="Salzberg S.L."/>
            <person name="Devos K.M."/>
            <person name="Dvorak J."/>
        </authorList>
    </citation>
    <scope>NUCLEOTIDE SEQUENCE [LARGE SCALE GENOMIC DNA]</scope>
    <source>
        <strain evidence="1">cv. AL8/78</strain>
    </source>
</reference>
<organism evidence="1 2">
    <name type="scientific">Aegilops tauschii subsp. strangulata</name>
    <name type="common">Goatgrass</name>
    <dbReference type="NCBI Taxonomy" id="200361"/>
    <lineage>
        <taxon>Eukaryota</taxon>
        <taxon>Viridiplantae</taxon>
        <taxon>Streptophyta</taxon>
        <taxon>Embryophyta</taxon>
        <taxon>Tracheophyta</taxon>
        <taxon>Spermatophyta</taxon>
        <taxon>Magnoliopsida</taxon>
        <taxon>Liliopsida</taxon>
        <taxon>Poales</taxon>
        <taxon>Poaceae</taxon>
        <taxon>BOP clade</taxon>
        <taxon>Pooideae</taxon>
        <taxon>Triticodae</taxon>
        <taxon>Triticeae</taxon>
        <taxon>Triticinae</taxon>
        <taxon>Aegilops</taxon>
    </lineage>
</organism>
<dbReference type="Gramene" id="AET7Gv20367700.1">
    <property type="protein sequence ID" value="AET7Gv20367700.1"/>
    <property type="gene ID" value="AET7Gv20367700"/>
</dbReference>
<dbReference type="EnsemblPlants" id="AET7Gv20367700.18">
    <property type="protein sequence ID" value="AET7Gv20367700.18"/>
    <property type="gene ID" value="AET7Gv20367700"/>
</dbReference>
<sequence>MLIDLGNDNDIFGKALESITSATSVPTADLASIDQLLETVCRCQNPMILLLDGLILT</sequence>
<dbReference type="EnsemblPlants" id="AET7Gv20367700.21">
    <property type="protein sequence ID" value="AET7Gv20367700.21"/>
    <property type="gene ID" value="AET7Gv20367700"/>
</dbReference>
<dbReference type="EnsemblPlants" id="AET7Gv20367700.2">
    <property type="protein sequence ID" value="AET7Gv20367700.2"/>
    <property type="gene ID" value="AET7Gv20367700"/>
</dbReference>
<evidence type="ECO:0000313" key="1">
    <source>
        <dbReference type="EnsemblPlants" id="AET7Gv20367700.8"/>
    </source>
</evidence>
<dbReference type="Gramene" id="AET7Gv20367700.5">
    <property type="protein sequence ID" value="AET7Gv20367700.5"/>
    <property type="gene ID" value="AET7Gv20367700"/>
</dbReference>
<proteinExistence type="predicted"/>
<dbReference type="EnsemblPlants" id="AET7Gv20367700.1">
    <property type="protein sequence ID" value="AET7Gv20367700.1"/>
    <property type="gene ID" value="AET7Gv20367700"/>
</dbReference>
<reference evidence="2" key="1">
    <citation type="journal article" date="2014" name="Science">
        <title>Ancient hybridizations among the ancestral genomes of bread wheat.</title>
        <authorList>
            <consortium name="International Wheat Genome Sequencing Consortium,"/>
            <person name="Marcussen T."/>
            <person name="Sandve S.R."/>
            <person name="Heier L."/>
            <person name="Spannagl M."/>
            <person name="Pfeifer M."/>
            <person name="Jakobsen K.S."/>
            <person name="Wulff B.B."/>
            <person name="Steuernagel B."/>
            <person name="Mayer K.F."/>
            <person name="Olsen O.A."/>
        </authorList>
    </citation>
    <scope>NUCLEOTIDE SEQUENCE [LARGE SCALE GENOMIC DNA]</scope>
    <source>
        <strain evidence="2">cv. AL8/78</strain>
    </source>
</reference>
<evidence type="ECO:0000313" key="2">
    <source>
        <dbReference type="Proteomes" id="UP000015105"/>
    </source>
</evidence>
<accession>A0A453QXG9</accession>
<dbReference type="EnsemblPlants" id="AET7Gv20367700.8">
    <property type="protein sequence ID" value="AET7Gv20367700.8"/>
    <property type="gene ID" value="AET7Gv20367700"/>
</dbReference>
<dbReference type="EnsemblPlants" id="AET7Gv20367700.16">
    <property type="protein sequence ID" value="AET7Gv20367700.16"/>
    <property type="gene ID" value="AET7Gv20367700"/>
</dbReference>
<name>A0A453QXG9_AEGTS</name>
<reference evidence="1" key="4">
    <citation type="submission" date="2019-03" db="UniProtKB">
        <authorList>
            <consortium name="EnsemblPlants"/>
        </authorList>
    </citation>
    <scope>IDENTIFICATION</scope>
</reference>
<protein>
    <submittedName>
        <fullName evidence="1">Uncharacterized protein</fullName>
    </submittedName>
</protein>